<dbReference type="AlphaFoldDB" id="A0A9Q3CEG9"/>
<evidence type="ECO:0000259" key="2">
    <source>
        <dbReference type="Pfam" id="PF17919"/>
    </source>
</evidence>
<proteinExistence type="predicted"/>
<dbReference type="InterPro" id="IPR041577">
    <property type="entry name" value="RT_RNaseH_2"/>
</dbReference>
<dbReference type="Pfam" id="PF17921">
    <property type="entry name" value="Integrase_H2C2"/>
    <property type="match status" value="1"/>
</dbReference>
<dbReference type="EMBL" id="AVOT02007278">
    <property type="protein sequence ID" value="MBW0483556.1"/>
    <property type="molecule type" value="Genomic_DNA"/>
</dbReference>
<organism evidence="4 5">
    <name type="scientific">Austropuccinia psidii MF-1</name>
    <dbReference type="NCBI Taxonomy" id="1389203"/>
    <lineage>
        <taxon>Eukaryota</taxon>
        <taxon>Fungi</taxon>
        <taxon>Dikarya</taxon>
        <taxon>Basidiomycota</taxon>
        <taxon>Pucciniomycotina</taxon>
        <taxon>Pucciniomycetes</taxon>
        <taxon>Pucciniales</taxon>
        <taxon>Sphaerophragmiaceae</taxon>
        <taxon>Austropuccinia</taxon>
    </lineage>
</organism>
<sequence length="387" mass="44809">MLFQVKASRWILPKLSKFSIDLSQRTSRNFNHSLALPTSIVASLKIIPKKISALTSNLKKYLPFIFNEEAFSQFQILKEAFTTAPILSHFNPSLPTIVETDASYYALGAVLTELNYEIHYKEILGIVWTLMRWRAFLLSLSDSFEVLKDHSSLQYFMSSKVLTCCQAFWAEFLSEFHFSITYCPGRLATLPDALSRQDNMYPERGVDFISNNPQNFHQVLNKNEIRESGFFSIKAEVLSELFDQIQKAVWKDKDYKGTLKQLARGESFSDYSLEPQATSLLFKDRVVIPRNHELQLDILQKHHDSQLAGHPSQEKTLKLIKRDFYWACMNQIIKDYASSRQKCSRNKNIHHKNFGLLKPLQTPPVLEINYQWTLSLNCLFQATLTPF</sequence>
<feature type="domain" description="Reverse transcriptase/retrotransposon-derived protein RNase H-like" evidence="2">
    <location>
        <begin position="67"/>
        <end position="113"/>
    </location>
</feature>
<dbReference type="PANTHER" id="PTHR37984:SF5">
    <property type="entry name" value="PROTEIN NYNRIN-LIKE"/>
    <property type="match status" value="1"/>
</dbReference>
<dbReference type="CDD" id="cd09274">
    <property type="entry name" value="RNase_HI_RT_Ty3"/>
    <property type="match status" value="1"/>
</dbReference>
<accession>A0A9Q3CEG9</accession>
<dbReference type="InterPro" id="IPR050951">
    <property type="entry name" value="Retrovirus_Pol_polyprotein"/>
</dbReference>
<dbReference type="InterPro" id="IPR041588">
    <property type="entry name" value="Integrase_H2C2"/>
</dbReference>
<name>A0A9Q3CEG9_9BASI</name>
<evidence type="ECO:0000259" key="3">
    <source>
        <dbReference type="Pfam" id="PF17921"/>
    </source>
</evidence>
<dbReference type="InterPro" id="IPR043502">
    <property type="entry name" value="DNA/RNA_pol_sf"/>
</dbReference>
<evidence type="ECO:0000313" key="4">
    <source>
        <dbReference type="EMBL" id="MBW0483556.1"/>
    </source>
</evidence>
<dbReference type="PANTHER" id="PTHR37984">
    <property type="entry name" value="PROTEIN CBG26694"/>
    <property type="match status" value="1"/>
</dbReference>
<dbReference type="Pfam" id="PF17919">
    <property type="entry name" value="RT_RNaseH_2"/>
    <property type="match status" value="1"/>
</dbReference>
<evidence type="ECO:0000313" key="5">
    <source>
        <dbReference type="Proteomes" id="UP000765509"/>
    </source>
</evidence>
<feature type="domain" description="Integrase zinc-binding" evidence="3">
    <location>
        <begin position="291"/>
        <end position="348"/>
    </location>
</feature>
<dbReference type="SUPFAM" id="SSF56672">
    <property type="entry name" value="DNA/RNA polymerases"/>
    <property type="match status" value="1"/>
</dbReference>
<gene>
    <name evidence="4" type="ORF">O181_023271</name>
</gene>
<evidence type="ECO:0008006" key="6">
    <source>
        <dbReference type="Google" id="ProtNLM"/>
    </source>
</evidence>
<keyword evidence="5" id="KW-1185">Reference proteome</keyword>
<comment type="caution">
    <text evidence="4">The sequence shown here is derived from an EMBL/GenBank/DDBJ whole genome shotgun (WGS) entry which is preliminary data.</text>
</comment>
<reference evidence="4" key="1">
    <citation type="submission" date="2021-03" db="EMBL/GenBank/DDBJ databases">
        <title>Draft genome sequence of rust myrtle Austropuccinia psidii MF-1, a brazilian biotype.</title>
        <authorList>
            <person name="Quecine M.C."/>
            <person name="Pachon D.M.R."/>
            <person name="Bonatelli M.L."/>
            <person name="Correr F.H."/>
            <person name="Franceschini L.M."/>
            <person name="Leite T.F."/>
            <person name="Margarido G.R.A."/>
            <person name="Almeida C.A."/>
            <person name="Ferrarezi J.A."/>
            <person name="Labate C.A."/>
        </authorList>
    </citation>
    <scope>NUCLEOTIDE SEQUENCE</scope>
    <source>
        <strain evidence="4">MF-1</strain>
    </source>
</reference>
<dbReference type="Gene3D" id="1.10.340.70">
    <property type="match status" value="1"/>
</dbReference>
<dbReference type="GO" id="GO:0003824">
    <property type="term" value="F:catalytic activity"/>
    <property type="evidence" value="ECO:0007669"/>
    <property type="project" value="UniProtKB-KW"/>
</dbReference>
<dbReference type="Proteomes" id="UP000765509">
    <property type="component" value="Unassembled WGS sequence"/>
</dbReference>
<protein>
    <recommendedName>
        <fullName evidence="6">Integrase zinc-binding domain-containing protein</fullName>
    </recommendedName>
</protein>
<evidence type="ECO:0000256" key="1">
    <source>
        <dbReference type="ARBA" id="ARBA00023268"/>
    </source>
</evidence>
<keyword evidence="1" id="KW-0511">Multifunctional enzyme</keyword>